<dbReference type="GO" id="GO:0097196">
    <property type="term" value="C:Shu complex"/>
    <property type="evidence" value="ECO:0007669"/>
    <property type="project" value="TreeGrafter"/>
</dbReference>
<keyword evidence="1" id="KW-0732">Signal</keyword>
<dbReference type="PANTHER" id="PTHR28498:SF1">
    <property type="entry name" value="ZINC FINGER SWIM DOMAIN-CONTAINING PROTEIN 7"/>
    <property type="match status" value="1"/>
</dbReference>
<gene>
    <name evidence="2" type="ORF">NHX12_009535</name>
</gene>
<dbReference type="Proteomes" id="UP001148018">
    <property type="component" value="Unassembled WGS sequence"/>
</dbReference>
<organism evidence="2 3">
    <name type="scientific">Muraenolepis orangiensis</name>
    <name type="common">Patagonian moray cod</name>
    <dbReference type="NCBI Taxonomy" id="630683"/>
    <lineage>
        <taxon>Eukaryota</taxon>
        <taxon>Metazoa</taxon>
        <taxon>Chordata</taxon>
        <taxon>Craniata</taxon>
        <taxon>Vertebrata</taxon>
        <taxon>Euteleostomi</taxon>
        <taxon>Actinopterygii</taxon>
        <taxon>Neopterygii</taxon>
        <taxon>Teleostei</taxon>
        <taxon>Neoteleostei</taxon>
        <taxon>Acanthomorphata</taxon>
        <taxon>Zeiogadaria</taxon>
        <taxon>Gadariae</taxon>
        <taxon>Gadiformes</taxon>
        <taxon>Muraenolepidoidei</taxon>
        <taxon>Muraenolepididae</taxon>
        <taxon>Muraenolepis</taxon>
    </lineage>
</organism>
<feature type="signal peptide" evidence="1">
    <location>
        <begin position="1"/>
        <end position="18"/>
    </location>
</feature>
<protein>
    <submittedName>
        <fullName evidence="2">Uncharacterized protein</fullName>
    </submittedName>
</protein>
<reference evidence="2" key="1">
    <citation type="submission" date="2022-07" db="EMBL/GenBank/DDBJ databases">
        <title>Chromosome-level genome of Muraenolepis orangiensis.</title>
        <authorList>
            <person name="Kim J."/>
        </authorList>
    </citation>
    <scope>NUCLEOTIDE SEQUENCE</scope>
    <source>
        <strain evidence="2">KU_S4_2022</strain>
        <tissue evidence="2">Muscle</tissue>
    </source>
</reference>
<dbReference type="EMBL" id="JANIIK010000115">
    <property type="protein sequence ID" value="KAJ3588681.1"/>
    <property type="molecule type" value="Genomic_DNA"/>
</dbReference>
<evidence type="ECO:0000256" key="1">
    <source>
        <dbReference type="SAM" id="SignalP"/>
    </source>
</evidence>
<feature type="chain" id="PRO_5040147069" evidence="1">
    <location>
        <begin position="19"/>
        <end position="126"/>
    </location>
</feature>
<evidence type="ECO:0000313" key="3">
    <source>
        <dbReference type="Proteomes" id="UP001148018"/>
    </source>
</evidence>
<dbReference type="OrthoDB" id="337581at2759"/>
<evidence type="ECO:0000313" key="2">
    <source>
        <dbReference type="EMBL" id="KAJ3588681.1"/>
    </source>
</evidence>
<dbReference type="PANTHER" id="PTHR28498">
    <property type="entry name" value="ZINC FINGER SWIM DOMAIN-CONTAINING PROTEIN 7"/>
    <property type="match status" value="1"/>
</dbReference>
<sequence>MTTSCLLNFVFGSCAVQALDLVDNHSVTCLSSPSGRKTFQVTRGESSKQGLNGPVGGIACDSGFGQNQNIKDGTGDSNVTGGSGRAYTCFTSCHYCPCPAFAYAVLRRDQGLLILCGFVVQLYKLL</sequence>
<accession>A0A9Q0DHZ5</accession>
<proteinExistence type="predicted"/>
<comment type="caution">
    <text evidence="2">The sequence shown here is derived from an EMBL/GenBank/DDBJ whole genome shotgun (WGS) entry which is preliminary data.</text>
</comment>
<keyword evidence="3" id="KW-1185">Reference proteome</keyword>
<dbReference type="AlphaFoldDB" id="A0A9Q0DHZ5"/>
<name>A0A9Q0DHZ5_9TELE</name>
<dbReference type="GO" id="GO:0000724">
    <property type="term" value="P:double-strand break repair via homologous recombination"/>
    <property type="evidence" value="ECO:0007669"/>
    <property type="project" value="TreeGrafter"/>
</dbReference>